<evidence type="ECO:0000313" key="8">
    <source>
        <dbReference type="EMBL" id="SKA14209.1"/>
    </source>
</evidence>
<evidence type="ECO:0000256" key="7">
    <source>
        <dbReference type="SAM" id="MobiDB-lite"/>
    </source>
</evidence>
<organism evidence="8 9">
    <name type="scientific">Pilibacter termitis</name>
    <dbReference type="NCBI Taxonomy" id="263852"/>
    <lineage>
        <taxon>Bacteria</taxon>
        <taxon>Bacillati</taxon>
        <taxon>Bacillota</taxon>
        <taxon>Bacilli</taxon>
        <taxon>Lactobacillales</taxon>
        <taxon>Enterococcaceae</taxon>
        <taxon>Pilibacter</taxon>
    </lineage>
</organism>
<evidence type="ECO:0000256" key="1">
    <source>
        <dbReference type="ARBA" id="ARBA00022490"/>
    </source>
</evidence>
<gene>
    <name evidence="6" type="primary">rsmG</name>
    <name evidence="8" type="ORF">SAMN02745116_02558</name>
</gene>
<dbReference type="PANTHER" id="PTHR31760">
    <property type="entry name" value="S-ADENOSYL-L-METHIONINE-DEPENDENT METHYLTRANSFERASES SUPERFAMILY PROTEIN"/>
    <property type="match status" value="1"/>
</dbReference>
<comment type="function">
    <text evidence="6">Specifically methylates the N7 position of a guanine in 16S rRNA.</text>
</comment>
<dbReference type="SUPFAM" id="SSF53335">
    <property type="entry name" value="S-adenosyl-L-methionine-dependent methyltransferases"/>
    <property type="match status" value="1"/>
</dbReference>
<feature type="binding site" evidence="6">
    <location>
        <position position="83"/>
    </location>
    <ligand>
        <name>S-adenosyl-L-methionine</name>
        <dbReference type="ChEBI" id="CHEBI:59789"/>
    </ligand>
</feature>
<proteinExistence type="inferred from homology"/>
<dbReference type="CDD" id="cd02440">
    <property type="entry name" value="AdoMet_MTases"/>
    <property type="match status" value="1"/>
</dbReference>
<dbReference type="NCBIfam" id="TIGR00138">
    <property type="entry name" value="rsmG_gidB"/>
    <property type="match status" value="1"/>
</dbReference>
<keyword evidence="2 6" id="KW-0698">rRNA processing</keyword>
<feature type="binding site" evidence="6">
    <location>
        <position position="78"/>
    </location>
    <ligand>
        <name>S-adenosyl-L-methionine</name>
        <dbReference type="ChEBI" id="CHEBI:59789"/>
    </ligand>
</feature>
<evidence type="ECO:0000256" key="4">
    <source>
        <dbReference type="ARBA" id="ARBA00022679"/>
    </source>
</evidence>
<dbReference type="Pfam" id="PF02527">
    <property type="entry name" value="GidB"/>
    <property type="match status" value="1"/>
</dbReference>
<feature type="binding site" evidence="6">
    <location>
        <begin position="129"/>
        <end position="130"/>
    </location>
    <ligand>
        <name>S-adenosyl-L-methionine</name>
        <dbReference type="ChEBI" id="CHEBI:59789"/>
    </ligand>
</feature>
<dbReference type="InterPro" id="IPR029063">
    <property type="entry name" value="SAM-dependent_MTases_sf"/>
</dbReference>
<comment type="subcellular location">
    <subcellularLocation>
        <location evidence="6">Cytoplasm</location>
    </subcellularLocation>
</comment>
<feature type="region of interest" description="Disordered" evidence="7">
    <location>
        <begin position="219"/>
        <end position="239"/>
    </location>
</feature>
<feature type="binding site" evidence="6">
    <location>
        <position position="148"/>
    </location>
    <ligand>
        <name>S-adenosyl-L-methionine</name>
        <dbReference type="ChEBI" id="CHEBI:59789"/>
    </ligand>
</feature>
<evidence type="ECO:0000256" key="6">
    <source>
        <dbReference type="HAMAP-Rule" id="MF_00074"/>
    </source>
</evidence>
<protein>
    <recommendedName>
        <fullName evidence="6">Ribosomal RNA small subunit methyltransferase G</fullName>
        <ecNumber evidence="6">2.1.1.-</ecNumber>
    </recommendedName>
    <alternativeName>
        <fullName evidence="6">16S rRNA 7-methylguanosine methyltransferase</fullName>
        <shortName evidence="6">16S rRNA m7G methyltransferase</shortName>
    </alternativeName>
</protein>
<evidence type="ECO:0000256" key="5">
    <source>
        <dbReference type="ARBA" id="ARBA00022691"/>
    </source>
</evidence>
<evidence type="ECO:0000256" key="2">
    <source>
        <dbReference type="ARBA" id="ARBA00022552"/>
    </source>
</evidence>
<evidence type="ECO:0000313" key="9">
    <source>
        <dbReference type="Proteomes" id="UP000190328"/>
    </source>
</evidence>
<accession>A0A1T4RE76</accession>
<keyword evidence="3 6" id="KW-0489">Methyltransferase</keyword>
<keyword evidence="4 6" id="KW-0808">Transferase</keyword>
<dbReference type="Gene3D" id="3.40.50.150">
    <property type="entry name" value="Vaccinia Virus protein VP39"/>
    <property type="match status" value="1"/>
</dbReference>
<dbReference type="HAMAP" id="MF_00074">
    <property type="entry name" value="16SrRNA_methyltr_G"/>
    <property type="match status" value="1"/>
</dbReference>
<keyword evidence="9" id="KW-1185">Reference proteome</keyword>
<sequence length="239" mass="27265">MNPEQFVSYIAEKGIELTEKQQRQFEDYFHLLVEWNEKMNLTAITEESEVYLKHFVDSLEPLLRHFVENKPIRLVDVGAGAGFPSVPMKILAPNIQLTIVDSLNKRITFLTELAKKLELEQVQFVHARAEDFGQDKKFREQFDLVVARAVARMSVLSELCLPLAKKGGKFIALKASKSEEELQEAKKAIATLGGKLGKIEQYNLATTNEQRTIIEIEKRKETPNKYPRKAGLPNKKPIV</sequence>
<evidence type="ECO:0000256" key="3">
    <source>
        <dbReference type="ARBA" id="ARBA00022603"/>
    </source>
</evidence>
<keyword evidence="1 6" id="KW-0963">Cytoplasm</keyword>
<dbReference type="PANTHER" id="PTHR31760:SF0">
    <property type="entry name" value="S-ADENOSYL-L-METHIONINE-DEPENDENT METHYLTRANSFERASES SUPERFAMILY PROTEIN"/>
    <property type="match status" value="1"/>
</dbReference>
<dbReference type="PIRSF" id="PIRSF003078">
    <property type="entry name" value="GidB"/>
    <property type="match status" value="1"/>
</dbReference>
<dbReference type="InterPro" id="IPR003682">
    <property type="entry name" value="rRNA_ssu_MeTfrase_G"/>
</dbReference>
<dbReference type="EMBL" id="FUXI01000046">
    <property type="protein sequence ID" value="SKA14209.1"/>
    <property type="molecule type" value="Genomic_DNA"/>
</dbReference>
<dbReference type="GO" id="GO:0070043">
    <property type="term" value="F:rRNA (guanine-N7-)-methyltransferase activity"/>
    <property type="evidence" value="ECO:0007669"/>
    <property type="project" value="UniProtKB-UniRule"/>
</dbReference>
<name>A0A1T4RE76_9ENTE</name>
<dbReference type="EC" id="2.1.1.-" evidence="6"/>
<dbReference type="AlphaFoldDB" id="A0A1T4RE76"/>
<dbReference type="Proteomes" id="UP000190328">
    <property type="component" value="Unassembled WGS sequence"/>
</dbReference>
<dbReference type="OrthoDB" id="9808773at2"/>
<dbReference type="FunFam" id="3.40.50.150:FF:000041">
    <property type="entry name" value="Ribosomal RNA small subunit methyltransferase G"/>
    <property type="match status" value="1"/>
</dbReference>
<reference evidence="8 9" key="1">
    <citation type="submission" date="2017-02" db="EMBL/GenBank/DDBJ databases">
        <authorList>
            <person name="Peterson S.W."/>
        </authorList>
    </citation>
    <scope>NUCLEOTIDE SEQUENCE [LARGE SCALE GENOMIC DNA]</scope>
    <source>
        <strain evidence="8 9">ATCC BAA-1030</strain>
    </source>
</reference>
<comment type="similarity">
    <text evidence="6">Belongs to the methyltransferase superfamily. RNA methyltransferase RsmG family.</text>
</comment>
<dbReference type="GO" id="GO:0005829">
    <property type="term" value="C:cytosol"/>
    <property type="evidence" value="ECO:0007669"/>
    <property type="project" value="TreeGrafter"/>
</dbReference>
<keyword evidence="5 6" id="KW-0949">S-adenosyl-L-methionine</keyword>
<dbReference type="STRING" id="263852.SAMN02745116_02558"/>
<dbReference type="RefSeq" id="WP_078808437.1">
    <property type="nucleotide sequence ID" value="NZ_FUXI01000046.1"/>
</dbReference>
<comment type="caution">
    <text evidence="6">Lacks conserved residue(s) required for the propagation of feature annotation.</text>
</comment>